<evidence type="ECO:0000313" key="2">
    <source>
        <dbReference type="EMBL" id="AES78167.1"/>
    </source>
</evidence>
<name>G7KYX4_MEDTR</name>
<evidence type="ECO:0000256" key="1">
    <source>
        <dbReference type="SAM" id="MobiDB-lite"/>
    </source>
</evidence>
<dbReference type="PaxDb" id="3880-AES78167"/>
<feature type="region of interest" description="Disordered" evidence="1">
    <location>
        <begin position="80"/>
        <end position="102"/>
    </location>
</feature>
<reference evidence="3" key="3">
    <citation type="submission" date="2015-04" db="UniProtKB">
        <authorList>
            <consortium name="EnsemblPlants"/>
        </authorList>
    </citation>
    <scope>IDENTIFICATION</scope>
    <source>
        <strain evidence="3">cv. Jemalong A17</strain>
    </source>
</reference>
<evidence type="ECO:0000313" key="3">
    <source>
        <dbReference type="EnsemblPlants" id="AES78167"/>
    </source>
</evidence>
<gene>
    <name evidence="2" type="ordered locus">MTR_7g025420</name>
</gene>
<evidence type="ECO:0000313" key="4">
    <source>
        <dbReference type="Proteomes" id="UP000002051"/>
    </source>
</evidence>
<dbReference type="HOGENOM" id="CLU_2281642_0_0_1"/>
<dbReference type="PROSITE" id="PS51257">
    <property type="entry name" value="PROKAR_LIPOPROTEIN"/>
    <property type="match status" value="1"/>
</dbReference>
<dbReference type="Proteomes" id="UP000002051">
    <property type="component" value="Unassembled WGS sequence"/>
</dbReference>
<feature type="compositionally biased region" description="Basic residues" evidence="1">
    <location>
        <begin position="93"/>
        <end position="102"/>
    </location>
</feature>
<dbReference type="AlphaFoldDB" id="G7KYX4"/>
<reference evidence="2 4" key="1">
    <citation type="journal article" date="2011" name="Nature">
        <title>The Medicago genome provides insight into the evolution of rhizobial symbioses.</title>
        <authorList>
            <person name="Young N.D."/>
            <person name="Debelle F."/>
            <person name="Oldroyd G.E."/>
            <person name="Geurts R."/>
            <person name="Cannon S.B."/>
            <person name="Udvardi M.K."/>
            <person name="Benedito V.A."/>
            <person name="Mayer K.F."/>
            <person name="Gouzy J."/>
            <person name="Schoof H."/>
            <person name="Van de Peer Y."/>
            <person name="Proost S."/>
            <person name="Cook D.R."/>
            <person name="Meyers B.C."/>
            <person name="Spannagl M."/>
            <person name="Cheung F."/>
            <person name="De Mita S."/>
            <person name="Krishnakumar V."/>
            <person name="Gundlach H."/>
            <person name="Zhou S."/>
            <person name="Mudge J."/>
            <person name="Bharti A.K."/>
            <person name="Murray J.D."/>
            <person name="Naoumkina M.A."/>
            <person name="Rosen B."/>
            <person name="Silverstein K.A."/>
            <person name="Tang H."/>
            <person name="Rombauts S."/>
            <person name="Zhao P.X."/>
            <person name="Zhou P."/>
            <person name="Barbe V."/>
            <person name="Bardou P."/>
            <person name="Bechner M."/>
            <person name="Bellec A."/>
            <person name="Berger A."/>
            <person name="Berges H."/>
            <person name="Bidwell S."/>
            <person name="Bisseling T."/>
            <person name="Choisne N."/>
            <person name="Couloux A."/>
            <person name="Denny R."/>
            <person name="Deshpande S."/>
            <person name="Dai X."/>
            <person name="Doyle J.J."/>
            <person name="Dudez A.M."/>
            <person name="Farmer A.D."/>
            <person name="Fouteau S."/>
            <person name="Franken C."/>
            <person name="Gibelin C."/>
            <person name="Gish J."/>
            <person name="Goldstein S."/>
            <person name="Gonzalez A.J."/>
            <person name="Green P.J."/>
            <person name="Hallab A."/>
            <person name="Hartog M."/>
            <person name="Hua A."/>
            <person name="Humphray S.J."/>
            <person name="Jeong D.H."/>
            <person name="Jing Y."/>
            <person name="Jocker A."/>
            <person name="Kenton S.M."/>
            <person name="Kim D.J."/>
            <person name="Klee K."/>
            <person name="Lai H."/>
            <person name="Lang C."/>
            <person name="Lin S."/>
            <person name="Macmil S.L."/>
            <person name="Magdelenat G."/>
            <person name="Matthews L."/>
            <person name="McCorrison J."/>
            <person name="Monaghan E.L."/>
            <person name="Mun J.H."/>
            <person name="Najar F.Z."/>
            <person name="Nicholson C."/>
            <person name="Noirot C."/>
            <person name="O'Bleness M."/>
            <person name="Paule C.R."/>
            <person name="Poulain J."/>
            <person name="Prion F."/>
            <person name="Qin B."/>
            <person name="Qu C."/>
            <person name="Retzel E.F."/>
            <person name="Riddle C."/>
            <person name="Sallet E."/>
            <person name="Samain S."/>
            <person name="Samson N."/>
            <person name="Sanders I."/>
            <person name="Saurat O."/>
            <person name="Scarpelli C."/>
            <person name="Schiex T."/>
            <person name="Segurens B."/>
            <person name="Severin A.J."/>
            <person name="Sherrier D.J."/>
            <person name="Shi R."/>
            <person name="Sims S."/>
            <person name="Singer S.R."/>
            <person name="Sinharoy S."/>
            <person name="Sterck L."/>
            <person name="Viollet A."/>
            <person name="Wang B.B."/>
            <person name="Wang K."/>
            <person name="Wang M."/>
            <person name="Wang X."/>
            <person name="Warfsmann J."/>
            <person name="Weissenbach J."/>
            <person name="White D.D."/>
            <person name="White J.D."/>
            <person name="Wiley G.B."/>
            <person name="Wincker P."/>
            <person name="Xing Y."/>
            <person name="Yang L."/>
            <person name="Yao Z."/>
            <person name="Ying F."/>
            <person name="Zhai J."/>
            <person name="Zhou L."/>
            <person name="Zuber A."/>
            <person name="Denarie J."/>
            <person name="Dixon R.A."/>
            <person name="May G.D."/>
            <person name="Schwartz D.C."/>
            <person name="Rogers J."/>
            <person name="Quetier F."/>
            <person name="Town C.D."/>
            <person name="Roe B.A."/>
        </authorList>
    </citation>
    <scope>NUCLEOTIDE SEQUENCE [LARGE SCALE GENOMIC DNA]</scope>
    <source>
        <strain evidence="2">A17</strain>
        <strain evidence="3 4">cv. Jemalong A17</strain>
    </source>
</reference>
<dbReference type="EnsemblPlants" id="AES78167">
    <property type="protein sequence ID" value="AES78167"/>
    <property type="gene ID" value="MTR_7g025420"/>
</dbReference>
<proteinExistence type="predicted"/>
<sequence>MFNWRCCISAGTSSSFQQNSSSVSCFAGLFHEDATWEDYTDIMSTYPDFHLEDKVTFDGVGDVMEQIDIGNWNDELEGMEEQAEAREETIPKLRAKRNAIHK</sequence>
<keyword evidence="4" id="KW-1185">Reference proteome</keyword>
<organism evidence="2 4">
    <name type="scientific">Medicago truncatula</name>
    <name type="common">Barrel medic</name>
    <name type="synonym">Medicago tribuloides</name>
    <dbReference type="NCBI Taxonomy" id="3880"/>
    <lineage>
        <taxon>Eukaryota</taxon>
        <taxon>Viridiplantae</taxon>
        <taxon>Streptophyta</taxon>
        <taxon>Embryophyta</taxon>
        <taxon>Tracheophyta</taxon>
        <taxon>Spermatophyta</taxon>
        <taxon>Magnoliopsida</taxon>
        <taxon>eudicotyledons</taxon>
        <taxon>Gunneridae</taxon>
        <taxon>Pentapetalae</taxon>
        <taxon>rosids</taxon>
        <taxon>fabids</taxon>
        <taxon>Fabales</taxon>
        <taxon>Fabaceae</taxon>
        <taxon>Papilionoideae</taxon>
        <taxon>50 kb inversion clade</taxon>
        <taxon>NPAAA clade</taxon>
        <taxon>Hologalegina</taxon>
        <taxon>IRL clade</taxon>
        <taxon>Trifolieae</taxon>
        <taxon>Medicago</taxon>
    </lineage>
</organism>
<protein>
    <submittedName>
        <fullName evidence="2 3">Uncharacterized protein</fullName>
    </submittedName>
</protein>
<dbReference type="EMBL" id="CM001223">
    <property type="protein sequence ID" value="AES78167.1"/>
    <property type="molecule type" value="Genomic_DNA"/>
</dbReference>
<reference evidence="2 4" key="2">
    <citation type="journal article" date="2014" name="BMC Genomics">
        <title>An improved genome release (version Mt4.0) for the model legume Medicago truncatula.</title>
        <authorList>
            <person name="Tang H."/>
            <person name="Krishnakumar V."/>
            <person name="Bidwell S."/>
            <person name="Rosen B."/>
            <person name="Chan A."/>
            <person name="Zhou S."/>
            <person name="Gentzbittel L."/>
            <person name="Childs K.L."/>
            <person name="Yandell M."/>
            <person name="Gundlach H."/>
            <person name="Mayer K.F."/>
            <person name="Schwartz D.C."/>
            <person name="Town C.D."/>
        </authorList>
    </citation>
    <scope>GENOME REANNOTATION</scope>
    <source>
        <strain evidence="3 4">cv. Jemalong A17</strain>
    </source>
</reference>
<accession>G7KYX4</accession>